<gene>
    <name evidence="1" type="ORF">ACFOW8_05070</name>
</gene>
<organism evidence="1 2">
    <name type="scientific">Nocardia rhizosphaerae</name>
    <dbReference type="NCBI Taxonomy" id="1691571"/>
    <lineage>
        <taxon>Bacteria</taxon>
        <taxon>Bacillati</taxon>
        <taxon>Actinomycetota</taxon>
        <taxon>Actinomycetes</taxon>
        <taxon>Mycobacteriales</taxon>
        <taxon>Nocardiaceae</taxon>
        <taxon>Nocardia</taxon>
    </lineage>
</organism>
<evidence type="ECO:0000313" key="1">
    <source>
        <dbReference type="EMBL" id="MFC4124293.1"/>
    </source>
</evidence>
<reference evidence="2" key="1">
    <citation type="journal article" date="2019" name="Int. J. Syst. Evol. Microbiol.">
        <title>The Global Catalogue of Microorganisms (GCM) 10K type strain sequencing project: providing services to taxonomists for standard genome sequencing and annotation.</title>
        <authorList>
            <consortium name="The Broad Institute Genomics Platform"/>
            <consortium name="The Broad Institute Genome Sequencing Center for Infectious Disease"/>
            <person name="Wu L."/>
            <person name="Ma J."/>
        </authorList>
    </citation>
    <scope>NUCLEOTIDE SEQUENCE [LARGE SCALE GENOMIC DNA]</scope>
    <source>
        <strain evidence="2">CGMCC 4.7204</strain>
    </source>
</reference>
<protein>
    <submittedName>
        <fullName evidence="1">Uncharacterized protein</fullName>
    </submittedName>
</protein>
<sequence>MKDELTRRAERRSMRIGRSADGYVLASPFRVLVIGSLADIDAWLTAAESHDRNRKPIVPQGRSSDL</sequence>
<proteinExistence type="predicted"/>
<name>A0ABV8L2E8_9NOCA</name>
<dbReference type="RefSeq" id="WP_378546124.1">
    <property type="nucleotide sequence ID" value="NZ_JBHSBA010000003.1"/>
</dbReference>
<keyword evidence="2" id="KW-1185">Reference proteome</keyword>
<dbReference type="EMBL" id="JBHSBA010000003">
    <property type="protein sequence ID" value="MFC4124293.1"/>
    <property type="molecule type" value="Genomic_DNA"/>
</dbReference>
<accession>A0ABV8L2E8</accession>
<dbReference type="Proteomes" id="UP001595767">
    <property type="component" value="Unassembled WGS sequence"/>
</dbReference>
<evidence type="ECO:0000313" key="2">
    <source>
        <dbReference type="Proteomes" id="UP001595767"/>
    </source>
</evidence>
<comment type="caution">
    <text evidence="1">The sequence shown here is derived from an EMBL/GenBank/DDBJ whole genome shotgun (WGS) entry which is preliminary data.</text>
</comment>